<reference evidence="4" key="1">
    <citation type="journal article" date="2011" name="J. Bacteriol.">
        <title>Genome sequences of eight morphologically diverse alphaproteobacteria.</title>
        <authorList>
            <consortium name="US DOE Joint Genome Institute"/>
            <person name="Brown P.J."/>
            <person name="Kysela D.T."/>
            <person name="Buechlein A."/>
            <person name="Hemmerich C."/>
            <person name="Brun Y.V."/>
        </authorList>
    </citation>
    <scope>NUCLEOTIDE SEQUENCE [LARGE SCALE GENOMIC DNA]</scope>
    <source>
        <strain evidence="4">ATCC 21756 / DSM 7131 / JCM 7823 / NBRC 15250 / LMG 17158 / TK0059</strain>
    </source>
</reference>
<evidence type="ECO:0000313" key="3">
    <source>
        <dbReference type="EMBL" id="ADG11423.1"/>
    </source>
</evidence>
<name>D5VLQ0_CAUST</name>
<dbReference type="RefSeq" id="WP_013080073.1">
    <property type="nucleotide sequence ID" value="NC_014100.1"/>
</dbReference>
<protein>
    <submittedName>
        <fullName evidence="3">Thioesterase superfamily protein</fullName>
    </submittedName>
</protein>
<dbReference type="AlphaFoldDB" id="D5VLQ0"/>
<evidence type="ECO:0000256" key="2">
    <source>
        <dbReference type="ARBA" id="ARBA00022801"/>
    </source>
</evidence>
<keyword evidence="2" id="KW-0378">Hydrolase</keyword>
<dbReference type="SUPFAM" id="SSF54637">
    <property type="entry name" value="Thioesterase/thiol ester dehydrase-isomerase"/>
    <property type="match status" value="1"/>
</dbReference>
<evidence type="ECO:0000313" key="4">
    <source>
        <dbReference type="Proteomes" id="UP000002629"/>
    </source>
</evidence>
<dbReference type="PANTHER" id="PTHR31793:SF27">
    <property type="entry name" value="NOVEL THIOESTERASE SUPERFAMILY DOMAIN AND SAPOSIN A-TYPE DOMAIN CONTAINING PROTEIN (0610012H03RIK)"/>
    <property type="match status" value="1"/>
</dbReference>
<sequence length="147" mass="16464">MTTRQASSRSDATSGAKPGSSILVIAVRPDDIDHIGHVNNAVYLRWTQDAVVHHWERIADPEAVARYLWVALKHEITYRRPAFLGDAILAHTHLQTAGGAKARFQTMIQRGQEVLAQVDSLWCCIDRDSRRAVRLPRLTLARFTALA</sequence>
<dbReference type="InterPro" id="IPR029069">
    <property type="entry name" value="HotDog_dom_sf"/>
</dbReference>
<dbReference type="Proteomes" id="UP000002629">
    <property type="component" value="Chromosome"/>
</dbReference>
<dbReference type="eggNOG" id="COG0824">
    <property type="taxonomic scope" value="Bacteria"/>
</dbReference>
<organism evidence="3 4">
    <name type="scientific">Caulobacter segnis (strain ATCC 21756 / DSM 7131 / JCM 7823 / NBRC 15250 / LMG 17158 / TK0059)</name>
    <name type="common">Mycoplana segnis</name>
    <dbReference type="NCBI Taxonomy" id="509190"/>
    <lineage>
        <taxon>Bacteria</taxon>
        <taxon>Pseudomonadati</taxon>
        <taxon>Pseudomonadota</taxon>
        <taxon>Alphaproteobacteria</taxon>
        <taxon>Caulobacterales</taxon>
        <taxon>Caulobacteraceae</taxon>
        <taxon>Caulobacter</taxon>
    </lineage>
</organism>
<comment type="similarity">
    <text evidence="1">Belongs to the 4-hydroxybenzoyl-CoA thioesterase family.</text>
</comment>
<gene>
    <name evidence="3" type="ordered locus">Cseg_2980</name>
</gene>
<dbReference type="PANTHER" id="PTHR31793">
    <property type="entry name" value="4-HYDROXYBENZOYL-COA THIOESTERASE FAMILY MEMBER"/>
    <property type="match status" value="1"/>
</dbReference>
<dbReference type="STRING" id="509190.Cseg_2980"/>
<dbReference type="Gene3D" id="3.10.129.10">
    <property type="entry name" value="Hotdog Thioesterase"/>
    <property type="match status" value="1"/>
</dbReference>
<evidence type="ECO:0000256" key="1">
    <source>
        <dbReference type="ARBA" id="ARBA00005953"/>
    </source>
</evidence>
<dbReference type="GO" id="GO:0047617">
    <property type="term" value="F:fatty acyl-CoA hydrolase activity"/>
    <property type="evidence" value="ECO:0007669"/>
    <property type="project" value="TreeGrafter"/>
</dbReference>
<dbReference type="HOGENOM" id="CLU_101141_4_1_5"/>
<dbReference type="Pfam" id="PF13279">
    <property type="entry name" value="4HBT_2"/>
    <property type="match status" value="1"/>
</dbReference>
<dbReference type="CDD" id="cd00586">
    <property type="entry name" value="4HBT"/>
    <property type="match status" value="1"/>
</dbReference>
<dbReference type="InterPro" id="IPR050563">
    <property type="entry name" value="4-hydroxybenzoyl-CoA_TE"/>
</dbReference>
<accession>D5VLQ0</accession>
<proteinExistence type="inferred from homology"/>
<dbReference type="KEGG" id="cse:Cseg_2980"/>
<dbReference type="EMBL" id="CP002008">
    <property type="protein sequence ID" value="ADG11423.1"/>
    <property type="molecule type" value="Genomic_DNA"/>
</dbReference>